<name>A0A2N0TN97_9FLAO</name>
<proteinExistence type="predicted"/>
<dbReference type="SUPFAM" id="SSF56281">
    <property type="entry name" value="Metallo-hydrolase/oxidoreductase"/>
    <property type="match status" value="1"/>
</dbReference>
<accession>A0A2N0TN97</accession>
<dbReference type="Proteomes" id="UP000232673">
    <property type="component" value="Unassembled WGS sequence"/>
</dbReference>
<evidence type="ECO:0000313" key="1">
    <source>
        <dbReference type="EMBL" id="PKD16195.1"/>
    </source>
</evidence>
<keyword evidence="2" id="KW-1185">Reference proteome</keyword>
<evidence type="ECO:0000313" key="2">
    <source>
        <dbReference type="Proteomes" id="UP000232673"/>
    </source>
</evidence>
<dbReference type="RefSeq" id="WP_079713083.1">
    <property type="nucleotide sequence ID" value="NZ_FUZC01000007.1"/>
</dbReference>
<organism evidence="1 2">
    <name type="scientific">Salegentibacter salinarum</name>
    <dbReference type="NCBI Taxonomy" id="447422"/>
    <lineage>
        <taxon>Bacteria</taxon>
        <taxon>Pseudomonadati</taxon>
        <taxon>Bacteroidota</taxon>
        <taxon>Flavobacteriia</taxon>
        <taxon>Flavobacteriales</taxon>
        <taxon>Flavobacteriaceae</taxon>
        <taxon>Salegentibacter</taxon>
    </lineage>
</organism>
<reference evidence="1 2" key="1">
    <citation type="submission" date="2015-10" db="EMBL/GenBank/DDBJ databases">
        <title>Draft genome sequence of Salegentibacter salinarum KCTC 12975.</title>
        <authorList>
            <person name="Lin W."/>
            <person name="Zheng Q."/>
        </authorList>
    </citation>
    <scope>NUCLEOTIDE SEQUENCE [LARGE SCALE GENOMIC DNA]</scope>
    <source>
        <strain evidence="1 2">KCTC 12975</strain>
    </source>
</reference>
<protein>
    <submittedName>
        <fullName evidence="1">Uncharacterized protein</fullName>
    </submittedName>
</protein>
<dbReference type="EMBL" id="LKTS01000047">
    <property type="protein sequence ID" value="PKD16195.1"/>
    <property type="molecule type" value="Genomic_DNA"/>
</dbReference>
<dbReference type="AlphaFoldDB" id="A0A2N0TN97"/>
<gene>
    <name evidence="1" type="ORF">APR41_10435</name>
</gene>
<dbReference type="InterPro" id="IPR036866">
    <property type="entry name" value="RibonucZ/Hydroxyglut_hydro"/>
</dbReference>
<sequence>MLQYNSSAITPTANFIDNLHTGIFQEILPGIFIIKGAKNDRGFDQAYMILNQKKELILIDAVEEAYQKAIANLLSNGFIIRAILITGKDVLNDCYIDPDSLSKSLGNAEVYISTDISPQGVETKDLTDEDSLLKKFELEGYKVPKKEGQIILYCDRHNGIIFTGNSAMGSDYGGDEFIFTRGREEDKEIALAVEEFWKGFIKEFEFLFPRQGKLGIQIDDRTRVTLLKRLSSGESGLK</sequence>
<comment type="caution">
    <text evidence="1">The sequence shown here is derived from an EMBL/GenBank/DDBJ whole genome shotgun (WGS) entry which is preliminary data.</text>
</comment>